<protein>
    <submittedName>
        <fullName evidence="1">Uncharacterized protein</fullName>
    </submittedName>
</protein>
<gene>
    <name evidence="1" type="ORF">AAG747_18215</name>
</gene>
<comment type="caution">
    <text evidence="1">The sequence shown here is derived from an EMBL/GenBank/DDBJ whole genome shotgun (WGS) entry which is preliminary data.</text>
</comment>
<organism evidence="1 2">
    <name type="scientific">Rapidithrix thailandica</name>
    <dbReference type="NCBI Taxonomy" id="413964"/>
    <lineage>
        <taxon>Bacteria</taxon>
        <taxon>Pseudomonadati</taxon>
        <taxon>Bacteroidota</taxon>
        <taxon>Cytophagia</taxon>
        <taxon>Cytophagales</taxon>
        <taxon>Flammeovirgaceae</taxon>
        <taxon>Rapidithrix</taxon>
    </lineage>
</organism>
<dbReference type="AlphaFoldDB" id="A0AAW9SG73"/>
<evidence type="ECO:0000313" key="1">
    <source>
        <dbReference type="EMBL" id="MEN7549866.1"/>
    </source>
</evidence>
<sequence length="132" mass="16274">MILELEKLLDIDYEEFSKNRNKKFEKHFYSEPNEKSFSVFLKGDEYQFIDEKIASIEFRNFKNLKRKYNFKIKKSLEGNLAYLTKNKIEWTIFQKYSYDQYLVIKVSNTIYYEYEYEENKFNLNLIRVSNSE</sequence>
<dbReference type="Proteomes" id="UP001403385">
    <property type="component" value="Unassembled WGS sequence"/>
</dbReference>
<dbReference type="EMBL" id="JBDKWZ010000010">
    <property type="protein sequence ID" value="MEN7549866.1"/>
    <property type="molecule type" value="Genomic_DNA"/>
</dbReference>
<accession>A0AAW9SG73</accession>
<keyword evidence="2" id="KW-1185">Reference proteome</keyword>
<name>A0AAW9SG73_9BACT</name>
<proteinExistence type="predicted"/>
<dbReference type="RefSeq" id="WP_346822644.1">
    <property type="nucleotide sequence ID" value="NZ_JBDKWZ010000010.1"/>
</dbReference>
<reference evidence="1 2" key="1">
    <citation type="submission" date="2024-04" db="EMBL/GenBank/DDBJ databases">
        <title>Novel genus in family Flammeovirgaceae.</title>
        <authorList>
            <person name="Nguyen T.H."/>
            <person name="Vuong T.Q."/>
            <person name="Le H."/>
            <person name="Kim S.-G."/>
        </authorList>
    </citation>
    <scope>NUCLEOTIDE SEQUENCE [LARGE SCALE GENOMIC DNA]</scope>
    <source>
        <strain evidence="1 2">JCM 23209</strain>
    </source>
</reference>
<evidence type="ECO:0000313" key="2">
    <source>
        <dbReference type="Proteomes" id="UP001403385"/>
    </source>
</evidence>